<feature type="compositionally biased region" description="Polar residues" evidence="5">
    <location>
        <begin position="156"/>
        <end position="172"/>
    </location>
</feature>
<evidence type="ECO:0000256" key="3">
    <source>
        <dbReference type="ARBA" id="ARBA00022777"/>
    </source>
</evidence>
<evidence type="ECO:0000256" key="2">
    <source>
        <dbReference type="ARBA" id="ARBA00022679"/>
    </source>
</evidence>
<dbReference type="SUPFAM" id="SSF56104">
    <property type="entry name" value="SAICAR synthase-like"/>
    <property type="match status" value="1"/>
</dbReference>
<sequence>VYQVDTGAYKSLDKFHGRKLTDTTFRAVLWDFLHNGDHLRRELLAPILSRLTDLVNTLEEIDSFRFYASSLLIMYDGVCEDVENNRRPQQKRSTERMYSGEKRSAGGSQQDRMSSRHRLPQVRVTSDQADDVNRDALNKSRWDSRDHHSGEECSPSVASDTASSATLQGSSDTLRRSAEHCEASNFTTENGNVQGEQALVDVRMIDFAHTTHNGFPDDRIQHEGPDRDYISGLQNLISLFSELSANTA</sequence>
<organism evidence="6 7">
    <name type="scientific">Batillaria attramentaria</name>
    <dbReference type="NCBI Taxonomy" id="370345"/>
    <lineage>
        <taxon>Eukaryota</taxon>
        <taxon>Metazoa</taxon>
        <taxon>Spiralia</taxon>
        <taxon>Lophotrochozoa</taxon>
        <taxon>Mollusca</taxon>
        <taxon>Gastropoda</taxon>
        <taxon>Caenogastropoda</taxon>
        <taxon>Sorbeoconcha</taxon>
        <taxon>Cerithioidea</taxon>
        <taxon>Batillariidae</taxon>
        <taxon>Batillaria</taxon>
    </lineage>
</organism>
<dbReference type="PANTHER" id="PTHR12400">
    <property type="entry name" value="INOSITOL POLYPHOSPHATE KINASE"/>
    <property type="match status" value="1"/>
</dbReference>
<evidence type="ECO:0000256" key="4">
    <source>
        <dbReference type="RuleBase" id="RU363090"/>
    </source>
</evidence>
<evidence type="ECO:0000256" key="5">
    <source>
        <dbReference type="SAM" id="MobiDB-lite"/>
    </source>
</evidence>
<comment type="caution">
    <text evidence="6">The sequence shown here is derived from an EMBL/GenBank/DDBJ whole genome shotgun (WGS) entry which is preliminary data.</text>
</comment>
<dbReference type="GO" id="GO:0016301">
    <property type="term" value="F:kinase activity"/>
    <property type="evidence" value="ECO:0007669"/>
    <property type="project" value="UniProtKB-KW"/>
</dbReference>
<dbReference type="Pfam" id="PF03770">
    <property type="entry name" value="IPK"/>
    <property type="match status" value="1"/>
</dbReference>
<name>A0ABD0KDY0_9CAEN</name>
<reference evidence="6 7" key="1">
    <citation type="journal article" date="2023" name="Sci. Data">
        <title>Genome assembly of the Korean intertidal mud-creeper Batillaria attramentaria.</title>
        <authorList>
            <person name="Patra A.K."/>
            <person name="Ho P.T."/>
            <person name="Jun S."/>
            <person name="Lee S.J."/>
            <person name="Kim Y."/>
            <person name="Won Y.J."/>
        </authorList>
    </citation>
    <scope>NUCLEOTIDE SEQUENCE [LARGE SCALE GENOMIC DNA]</scope>
    <source>
        <strain evidence="6">Wonlab-2016</strain>
    </source>
</reference>
<feature type="compositionally biased region" description="Basic and acidic residues" evidence="5">
    <location>
        <begin position="131"/>
        <end position="151"/>
    </location>
</feature>
<proteinExistence type="inferred from homology"/>
<dbReference type="InterPro" id="IPR005522">
    <property type="entry name" value="IPK"/>
</dbReference>
<dbReference type="AlphaFoldDB" id="A0ABD0KDY0"/>
<evidence type="ECO:0000313" key="7">
    <source>
        <dbReference type="Proteomes" id="UP001519460"/>
    </source>
</evidence>
<accession>A0ABD0KDY0</accession>
<evidence type="ECO:0000256" key="1">
    <source>
        <dbReference type="ARBA" id="ARBA00007374"/>
    </source>
</evidence>
<dbReference type="InterPro" id="IPR038286">
    <property type="entry name" value="IPK_sf"/>
</dbReference>
<dbReference type="EC" id="2.7.-.-" evidence="4"/>
<keyword evidence="2 4" id="KW-0808">Transferase</keyword>
<gene>
    <name evidence="6" type="ORF">BaRGS_00023450</name>
</gene>
<keyword evidence="3 4" id="KW-0418">Kinase</keyword>
<keyword evidence="7" id="KW-1185">Reference proteome</keyword>
<feature type="non-terminal residue" evidence="6">
    <location>
        <position position="1"/>
    </location>
</feature>
<protein>
    <recommendedName>
        <fullName evidence="4">Kinase</fullName>
        <ecNumber evidence="4">2.7.-.-</ecNumber>
    </recommendedName>
</protein>
<dbReference type="EMBL" id="JACVVK020000196">
    <property type="protein sequence ID" value="KAK7485351.1"/>
    <property type="molecule type" value="Genomic_DNA"/>
</dbReference>
<evidence type="ECO:0000313" key="6">
    <source>
        <dbReference type="EMBL" id="KAK7485351.1"/>
    </source>
</evidence>
<dbReference type="PANTHER" id="PTHR12400:SF21">
    <property type="entry name" value="KINASE"/>
    <property type="match status" value="1"/>
</dbReference>
<dbReference type="Gene3D" id="3.30.470.160">
    <property type="entry name" value="Inositol polyphosphate kinase"/>
    <property type="match status" value="1"/>
</dbReference>
<dbReference type="Proteomes" id="UP001519460">
    <property type="component" value="Unassembled WGS sequence"/>
</dbReference>
<feature type="compositionally biased region" description="Basic and acidic residues" evidence="5">
    <location>
        <begin position="92"/>
        <end position="104"/>
    </location>
</feature>
<feature type="region of interest" description="Disordered" evidence="5">
    <location>
        <begin position="84"/>
        <end position="177"/>
    </location>
</feature>
<comment type="similarity">
    <text evidence="1 4">Belongs to the inositol phosphokinase (IPK) family.</text>
</comment>